<dbReference type="Gene3D" id="2.130.10.10">
    <property type="entry name" value="YVTN repeat-like/Quinoprotein amine dehydrogenase"/>
    <property type="match status" value="1"/>
</dbReference>
<dbReference type="GeneID" id="59338196"/>
<dbReference type="RefSeq" id="XP_037154508.1">
    <property type="nucleotide sequence ID" value="XM_037300660.1"/>
</dbReference>
<keyword evidence="3" id="KW-0539">Nucleus</keyword>
<evidence type="ECO:0000256" key="2">
    <source>
        <dbReference type="ARBA" id="ARBA00023163"/>
    </source>
</evidence>
<dbReference type="PANTHER" id="PTHR15052:SF2">
    <property type="entry name" value="GENERAL TRANSCRIPTION FACTOR 3C POLYPEPTIDE 2"/>
    <property type="match status" value="1"/>
</dbReference>
<name>A0A8H6FFC7_9LECA</name>
<sequence length="786" mass="86384">MAQNNSVRKSGRQRVPNKKYTVDAFEGLDIFRSDSEEDLEVLQQLQDSKNDHDFLEDHVDGNEEEESLADEVSDGSAILTPEEEYEDAQSYASSDPEEHELRSTTKDHKRKPRGYSPNQDANVHSRGMLENPTRTDHDRSRVMLFSGSDVEDILHVVNSRDQWAADPTLPCRGNMCHSVSHTDEKRQMEATVGWDWYYDHGGRNLFAKKQKVPVLSSEEGVAYLPPTTSSSHSFLMGPYGRQKVFTLPLSQTLSLEEAWDTDFESSEQSGEEFRNSKRRRLGWMLNVGTRVRCLDWAPNHYGDTQYLALAVAEASTSTRATTPIEAPAFTPSCSAPSSVQIWSFKSSNNTMGPTQPPELKQVLCTEWGEITQLRWCPVPRAKRDEDALGKISIGLLAGIWGDGCARVLDVQLEKGQGANTSYCKFRRDQLLDVQSAVFSASSGLLPLAVTEQEDVRPVTTCLTWLSATDLAIGYSNGALGIYNIYPQVPHSSLPNLHSNNSADHSAWPPTPAPAEHNEFPEAANASNGGSRNPSLPSLSGYDLEDETTHVNIGPWLFLQLHSTYILSLTTAYPTHPTLLISSSLSGNLRLTSLRAPTTDYVLSTRTRTPPSSLAYCDSLLSVVALEETSETLRLWGLRCFYASIACGKLGSAPGPGQGIVDVGKCHSSIAAGGADGSVIITNPMRKALGRKDAGWQQVVFKHEWVRRPGQGPHQGMSRITEGYKGEMVYFGLQHGSKPKESVAKSTIYEEETAVTALAWNPNNCGCGGWLAVGWGSGLVRIQDMAV</sequence>
<dbReference type="AlphaFoldDB" id="A0A8H6FFC7"/>
<keyword evidence="2" id="KW-0804">Transcription</keyword>
<dbReference type="InterPro" id="IPR036322">
    <property type="entry name" value="WD40_repeat_dom_sf"/>
</dbReference>
<feature type="compositionally biased region" description="Polar residues" evidence="4">
    <location>
        <begin position="524"/>
        <end position="537"/>
    </location>
</feature>
<dbReference type="EMBL" id="JACCJB010000007">
    <property type="protein sequence ID" value="KAF6225799.1"/>
    <property type="molecule type" value="Genomic_DNA"/>
</dbReference>
<dbReference type="InterPro" id="IPR052416">
    <property type="entry name" value="GTF3C_component"/>
</dbReference>
<reference evidence="5 6" key="1">
    <citation type="journal article" date="2020" name="Genomics">
        <title>Complete, high-quality genomes from long-read metagenomic sequencing of two wolf lichen thalli reveals enigmatic genome architecture.</title>
        <authorList>
            <person name="McKenzie S.K."/>
            <person name="Walston R.F."/>
            <person name="Allen J.L."/>
        </authorList>
    </citation>
    <scope>NUCLEOTIDE SEQUENCE [LARGE SCALE GENOMIC DNA]</scope>
    <source>
        <strain evidence="5">WasteWater1</strain>
    </source>
</reference>
<evidence type="ECO:0008006" key="7">
    <source>
        <dbReference type="Google" id="ProtNLM"/>
    </source>
</evidence>
<comment type="subcellular location">
    <subcellularLocation>
        <location evidence="1">Nucleus</location>
    </subcellularLocation>
</comment>
<dbReference type="GO" id="GO:0000127">
    <property type="term" value="C:transcription factor TFIIIC complex"/>
    <property type="evidence" value="ECO:0007669"/>
    <property type="project" value="TreeGrafter"/>
</dbReference>
<dbReference type="Proteomes" id="UP000593566">
    <property type="component" value="Unassembled WGS sequence"/>
</dbReference>
<evidence type="ECO:0000313" key="6">
    <source>
        <dbReference type="Proteomes" id="UP000593566"/>
    </source>
</evidence>
<proteinExistence type="predicted"/>
<feature type="compositionally biased region" description="Acidic residues" evidence="4">
    <location>
        <begin position="62"/>
        <end position="73"/>
    </location>
</feature>
<feature type="region of interest" description="Disordered" evidence="4">
    <location>
        <begin position="495"/>
        <end position="540"/>
    </location>
</feature>
<dbReference type="PANTHER" id="PTHR15052">
    <property type="entry name" value="RNA POLYMERASE III TRANSCRIPTION INITIATION FACTOR COMPLEX SUBUNIT"/>
    <property type="match status" value="1"/>
</dbReference>
<feature type="compositionally biased region" description="Basic and acidic residues" evidence="4">
    <location>
        <begin position="48"/>
        <end position="61"/>
    </location>
</feature>
<dbReference type="InterPro" id="IPR015943">
    <property type="entry name" value="WD40/YVTN_repeat-like_dom_sf"/>
</dbReference>
<evidence type="ECO:0000256" key="4">
    <source>
        <dbReference type="SAM" id="MobiDB-lite"/>
    </source>
</evidence>
<feature type="region of interest" description="Disordered" evidence="4">
    <location>
        <begin position="45"/>
        <end position="138"/>
    </location>
</feature>
<evidence type="ECO:0000256" key="3">
    <source>
        <dbReference type="ARBA" id="ARBA00023242"/>
    </source>
</evidence>
<protein>
    <recommendedName>
        <fullName evidence="7">Transcription factor TFIIIC complex subunit Tfc6</fullName>
    </recommendedName>
</protein>
<accession>A0A8H6FFC7</accession>
<dbReference type="SUPFAM" id="SSF50978">
    <property type="entry name" value="WD40 repeat-like"/>
    <property type="match status" value="1"/>
</dbReference>
<keyword evidence="6" id="KW-1185">Reference proteome</keyword>
<evidence type="ECO:0000313" key="5">
    <source>
        <dbReference type="EMBL" id="KAF6225799.1"/>
    </source>
</evidence>
<gene>
    <name evidence="5" type="ORF">HO133_009801</name>
</gene>
<organism evidence="5 6">
    <name type="scientific">Letharia lupina</name>
    <dbReference type="NCBI Taxonomy" id="560253"/>
    <lineage>
        <taxon>Eukaryota</taxon>
        <taxon>Fungi</taxon>
        <taxon>Dikarya</taxon>
        <taxon>Ascomycota</taxon>
        <taxon>Pezizomycotina</taxon>
        <taxon>Lecanoromycetes</taxon>
        <taxon>OSLEUM clade</taxon>
        <taxon>Lecanoromycetidae</taxon>
        <taxon>Lecanorales</taxon>
        <taxon>Lecanorineae</taxon>
        <taxon>Parmeliaceae</taxon>
        <taxon>Letharia</taxon>
    </lineage>
</organism>
<evidence type="ECO:0000256" key="1">
    <source>
        <dbReference type="ARBA" id="ARBA00004123"/>
    </source>
</evidence>
<dbReference type="GO" id="GO:0005634">
    <property type="term" value="C:nucleus"/>
    <property type="evidence" value="ECO:0007669"/>
    <property type="project" value="UniProtKB-SubCell"/>
</dbReference>
<dbReference type="GO" id="GO:0006383">
    <property type="term" value="P:transcription by RNA polymerase III"/>
    <property type="evidence" value="ECO:0007669"/>
    <property type="project" value="TreeGrafter"/>
</dbReference>
<comment type="caution">
    <text evidence="5">The sequence shown here is derived from an EMBL/GenBank/DDBJ whole genome shotgun (WGS) entry which is preliminary data.</text>
</comment>